<dbReference type="AlphaFoldDB" id="A0A1I0P6I5"/>
<proteinExistence type="predicted"/>
<dbReference type="Proteomes" id="UP000199650">
    <property type="component" value="Unassembled WGS sequence"/>
</dbReference>
<name>A0A1I0P6I5_9RHOB</name>
<dbReference type="EMBL" id="FOJB01000001">
    <property type="protein sequence ID" value="SEW09849.1"/>
    <property type="molecule type" value="Genomic_DNA"/>
</dbReference>
<dbReference type="RefSeq" id="WP_091429367.1">
    <property type="nucleotide sequence ID" value="NZ_FOJB01000001.1"/>
</dbReference>
<evidence type="ECO:0000313" key="2">
    <source>
        <dbReference type="EMBL" id="SEW09849.1"/>
    </source>
</evidence>
<gene>
    <name evidence="2" type="ORF">SAMN05444851_1383</name>
</gene>
<reference evidence="2 3" key="1">
    <citation type="submission" date="2016-10" db="EMBL/GenBank/DDBJ databases">
        <authorList>
            <person name="de Groot N.N."/>
        </authorList>
    </citation>
    <scope>NUCLEOTIDE SEQUENCE [LARGE SCALE GENOMIC DNA]</scope>
    <source>
        <strain evidence="2 3">DSM 29439</strain>
    </source>
</reference>
<protein>
    <recommendedName>
        <fullName evidence="1">YjiS-like domain-containing protein</fullName>
    </recommendedName>
</protein>
<feature type="domain" description="YjiS-like" evidence="1">
    <location>
        <begin position="28"/>
        <end position="60"/>
    </location>
</feature>
<dbReference type="InterPro" id="IPR009506">
    <property type="entry name" value="YjiS-like"/>
</dbReference>
<organism evidence="2 3">
    <name type="scientific">Aliiroseovarius sediminilitoris</name>
    <dbReference type="NCBI Taxonomy" id="1173584"/>
    <lineage>
        <taxon>Bacteria</taxon>
        <taxon>Pseudomonadati</taxon>
        <taxon>Pseudomonadota</taxon>
        <taxon>Alphaproteobacteria</taxon>
        <taxon>Rhodobacterales</taxon>
        <taxon>Paracoccaceae</taxon>
        <taxon>Aliiroseovarius</taxon>
    </lineage>
</organism>
<evidence type="ECO:0000313" key="3">
    <source>
        <dbReference type="Proteomes" id="UP000199650"/>
    </source>
</evidence>
<keyword evidence="3" id="KW-1185">Reference proteome</keyword>
<sequence>MTYATEILSAPVSIADRLAARIAVWKEQMHQRAQYRETVRELNALSDRELNDLGISRASIRFLARMAVNDQ</sequence>
<accession>A0A1I0P6I5</accession>
<dbReference type="Pfam" id="PF06568">
    <property type="entry name" value="YjiS-like"/>
    <property type="match status" value="1"/>
</dbReference>
<evidence type="ECO:0000259" key="1">
    <source>
        <dbReference type="Pfam" id="PF06568"/>
    </source>
</evidence>